<reference evidence="3" key="1">
    <citation type="submission" date="2020-04" db="EMBL/GenBank/DDBJ databases">
        <authorList>
            <person name="Chiriac C."/>
            <person name="Salcher M."/>
            <person name="Ghai R."/>
            <person name="Kavagutti S V."/>
        </authorList>
    </citation>
    <scope>NUCLEOTIDE SEQUENCE</scope>
</reference>
<keyword evidence="1" id="KW-0472">Membrane</keyword>
<keyword evidence="1" id="KW-0812">Transmembrane</keyword>
<proteinExistence type="predicted"/>
<keyword evidence="1" id="KW-1133">Transmembrane helix</keyword>
<protein>
    <submittedName>
        <fullName evidence="3">PAS domain</fullName>
    </submittedName>
</protein>
<organism evidence="3">
    <name type="scientific">uncultured Caudovirales phage</name>
    <dbReference type="NCBI Taxonomy" id="2100421"/>
    <lineage>
        <taxon>Viruses</taxon>
        <taxon>Duplodnaviria</taxon>
        <taxon>Heunggongvirae</taxon>
        <taxon>Uroviricota</taxon>
        <taxon>Caudoviricetes</taxon>
        <taxon>Peduoviridae</taxon>
        <taxon>Maltschvirus</taxon>
        <taxon>Maltschvirus maltsch</taxon>
    </lineage>
</organism>
<accession>A0A6J5NY05</accession>
<sequence length="205" mass="22569">MTFIESICSGVETWQAVTFVVSVVLGGITWCTAIYLKACRLITSVAETEKKVAEITALVKKELNWNGSTSMKDNLDSLVASFSKMDAWSTALQNQSHLAMWRADAVGDLDWVNSAFTQATGVGLENLKGSMWLDLVCEEDRERVEHTWLRCLERYAPFTITFSLSPGDENCDNVLMQAQPFFAPQKQGGKLLGFAGTLQVVGSGK</sequence>
<dbReference type="InterPro" id="IPR013656">
    <property type="entry name" value="PAS_4"/>
</dbReference>
<dbReference type="InterPro" id="IPR035965">
    <property type="entry name" value="PAS-like_dom_sf"/>
</dbReference>
<name>A0A6J5NY05_9CAUD</name>
<dbReference type="SMART" id="SM00091">
    <property type="entry name" value="PAS"/>
    <property type="match status" value="1"/>
</dbReference>
<evidence type="ECO:0000256" key="1">
    <source>
        <dbReference type="SAM" id="Phobius"/>
    </source>
</evidence>
<dbReference type="CDD" id="cd00130">
    <property type="entry name" value="PAS"/>
    <property type="match status" value="1"/>
</dbReference>
<evidence type="ECO:0000313" key="3">
    <source>
        <dbReference type="EMBL" id="CAB4162566.1"/>
    </source>
</evidence>
<dbReference type="Gene3D" id="3.30.450.20">
    <property type="entry name" value="PAS domain"/>
    <property type="match status" value="1"/>
</dbReference>
<dbReference type="NCBIfam" id="TIGR00229">
    <property type="entry name" value="sensory_box"/>
    <property type="match status" value="1"/>
</dbReference>
<gene>
    <name evidence="3" type="ORF">UFOVP785_59</name>
</gene>
<feature type="transmembrane region" description="Helical" evidence="1">
    <location>
        <begin position="16"/>
        <end position="36"/>
    </location>
</feature>
<feature type="domain" description="PAS" evidence="2">
    <location>
        <begin position="87"/>
        <end position="153"/>
    </location>
</feature>
<dbReference type="SUPFAM" id="SSF55785">
    <property type="entry name" value="PYP-like sensor domain (PAS domain)"/>
    <property type="match status" value="1"/>
</dbReference>
<dbReference type="Pfam" id="PF08448">
    <property type="entry name" value="PAS_4"/>
    <property type="match status" value="1"/>
</dbReference>
<dbReference type="InterPro" id="IPR000014">
    <property type="entry name" value="PAS"/>
</dbReference>
<evidence type="ECO:0000259" key="2">
    <source>
        <dbReference type="SMART" id="SM00091"/>
    </source>
</evidence>
<dbReference type="EMBL" id="LR796736">
    <property type="protein sequence ID" value="CAB4162566.1"/>
    <property type="molecule type" value="Genomic_DNA"/>
</dbReference>